<evidence type="ECO:0000313" key="3">
    <source>
        <dbReference type="EMBL" id="SOH06548.1"/>
    </source>
</evidence>
<keyword evidence="4" id="KW-1185">Reference proteome</keyword>
<sequence length="120" mass="13247">MGNGRFDVCSAPAAYRAKVIENGLRKTRELCDDHYQKLLHRAGGRSGCGFRSPLESMFGGSLFDTFFGGRDPFDSVIGHEPSDISHRAHQNLGDRESVDLDNYLSDDAKDILQKAARKSA</sequence>
<evidence type="ECO:0000313" key="4">
    <source>
        <dbReference type="Proteomes" id="UP000221734"/>
    </source>
</evidence>
<organism evidence="1">
    <name type="scientific">Kuenenia stuttgartiensis</name>
    <dbReference type="NCBI Taxonomy" id="174633"/>
    <lineage>
        <taxon>Bacteria</taxon>
        <taxon>Pseudomonadati</taxon>
        <taxon>Planctomycetota</taxon>
        <taxon>Candidatus Brocadiia</taxon>
        <taxon>Candidatus Brocadiales</taxon>
        <taxon>Candidatus Brocadiaceae</taxon>
        <taxon>Candidatus Kuenenia</taxon>
    </lineage>
</organism>
<reference evidence="3" key="3">
    <citation type="submission" date="2017-10" db="EMBL/GenBank/DDBJ databases">
        <authorList>
            <person name="Banno H."/>
            <person name="Chua N.-H."/>
        </authorList>
    </citation>
    <scope>NUCLEOTIDE SEQUENCE [LARGE SCALE GENOMIC DNA]</scope>
    <source>
        <strain evidence="3">Kuenenia_mbr1_ru-nijmegen</strain>
    </source>
</reference>
<protein>
    <submittedName>
        <fullName evidence="1">Uncharacterized protein</fullName>
    </submittedName>
</protein>
<dbReference type="Proteomes" id="UP000501926">
    <property type="component" value="Chromosome"/>
</dbReference>
<accession>Q1Q413</accession>
<dbReference type="EMBL" id="CP049055">
    <property type="protein sequence ID" value="QII11875.1"/>
    <property type="molecule type" value="Genomic_DNA"/>
</dbReference>
<dbReference type="RefSeq" id="WP_099326912.1">
    <property type="nucleotide sequence ID" value="NZ_CP049055.1"/>
</dbReference>
<reference evidence="4" key="4">
    <citation type="submission" date="2017-10" db="EMBL/GenBank/DDBJ databases">
        <authorList>
            <person name="Frank J."/>
        </authorList>
    </citation>
    <scope>NUCLEOTIDE SEQUENCE [LARGE SCALE GENOMIC DNA]</scope>
</reference>
<dbReference type="EMBL" id="LT934425">
    <property type="protein sequence ID" value="SOH06548.1"/>
    <property type="molecule type" value="Genomic_DNA"/>
</dbReference>
<reference evidence="2 5" key="5">
    <citation type="submission" date="2020-02" db="EMBL/GenBank/DDBJ databases">
        <title>Newly sequenced genome of strain CSTR1 showed variability in Candidatus Kuenenia stuttgartiensis genomes.</title>
        <authorList>
            <person name="Ding C."/>
            <person name="Adrian L."/>
        </authorList>
    </citation>
    <scope>NUCLEOTIDE SEQUENCE [LARGE SCALE GENOMIC DNA]</scope>
    <source>
        <strain evidence="2 5">CSTR1</strain>
    </source>
</reference>
<dbReference type="KEGG" id="kst:KSMBR1_4076"/>
<dbReference type="AlphaFoldDB" id="Q1Q413"/>
<reference evidence="1" key="1">
    <citation type="journal article" date="2006" name="Nature">
        <title>Deciphering the evolution and metabolism of an anammox bacterium from a community genome.</title>
        <authorList>
            <person name="Strous M."/>
            <person name="Pelletier E."/>
            <person name="Mangenot S."/>
            <person name="Rattei T."/>
            <person name="Lehner A."/>
            <person name="Taylor M.W."/>
            <person name="Horn M."/>
            <person name="Daims H."/>
            <person name="Bartol-Mavel D."/>
            <person name="Wincker P."/>
            <person name="Barbe V."/>
            <person name="Fonknechten N."/>
            <person name="Vallenet D."/>
            <person name="Segurens B."/>
            <person name="Schenowitz-Truong C."/>
            <person name="Medigue C."/>
            <person name="Collingro A."/>
            <person name="Snel B."/>
            <person name="Dutilh B.E."/>
            <person name="OpDenCamp H.J.M."/>
            <person name="vanDerDrift C."/>
            <person name="Cirpus I."/>
            <person name="vanDePas-Schoonen K.T."/>
            <person name="Harhangi H.R."/>
            <person name="vanNiftrik L."/>
            <person name="Schmid M."/>
            <person name="Keltjens J."/>
            <person name="vanDeVossenberg J."/>
            <person name="Kartal B."/>
            <person name="Meier H."/>
            <person name="Frishman D."/>
            <person name="Huynen M.A."/>
            <person name="Mewes H."/>
            <person name="Weissenbach J."/>
            <person name="Jetten M.S.M."/>
            <person name="Wagner M."/>
            <person name="LePaslier D."/>
        </authorList>
    </citation>
    <scope>NUCLEOTIDE SEQUENCE</scope>
</reference>
<dbReference type="OrthoDB" id="9788704at2"/>
<dbReference type="EMBL" id="CT573071">
    <property type="protein sequence ID" value="CAJ74760.1"/>
    <property type="molecule type" value="Genomic_DNA"/>
</dbReference>
<name>Q1Q413_KUEST</name>
<dbReference type="Proteomes" id="UP000221734">
    <property type="component" value="Chromosome Kuenenia_stuttgartiensis_MBR1"/>
</dbReference>
<proteinExistence type="predicted"/>
<evidence type="ECO:0000313" key="1">
    <source>
        <dbReference type="EMBL" id="CAJ74760.1"/>
    </source>
</evidence>
<evidence type="ECO:0000313" key="2">
    <source>
        <dbReference type="EMBL" id="QII11875.1"/>
    </source>
</evidence>
<evidence type="ECO:0000313" key="5">
    <source>
        <dbReference type="Proteomes" id="UP000501926"/>
    </source>
</evidence>
<gene>
    <name evidence="2" type="ORF">KsCSTR_24960</name>
    <name evidence="3" type="ORF">KSMBR1_4076</name>
    <name evidence="1" type="ORF">kuste3997</name>
</gene>
<reference evidence="1" key="2">
    <citation type="submission" date="2006-01" db="EMBL/GenBank/DDBJ databases">
        <authorList>
            <person name="Genoscope"/>
        </authorList>
    </citation>
    <scope>NUCLEOTIDE SEQUENCE</scope>
</reference>